<evidence type="ECO:0000259" key="3">
    <source>
        <dbReference type="Pfam" id="PF11774"/>
    </source>
</evidence>
<dbReference type="Proteomes" id="UP000319818">
    <property type="component" value="Unassembled WGS sequence"/>
</dbReference>
<feature type="domain" description="Lsr2 dimerization" evidence="3">
    <location>
        <begin position="6"/>
        <end position="62"/>
    </location>
</feature>
<reference evidence="5 6" key="1">
    <citation type="submission" date="2019-06" db="EMBL/GenBank/DDBJ databases">
        <title>Sequencing the genomes of 1000 actinobacteria strains.</title>
        <authorList>
            <person name="Klenk H.-P."/>
        </authorList>
    </citation>
    <scope>NUCLEOTIDE SEQUENCE [LARGE SCALE GENOMIC DNA]</scope>
    <source>
        <strain evidence="5 6">DSM 45511</strain>
    </source>
</reference>
<dbReference type="AlphaFoldDB" id="A0A543GB47"/>
<dbReference type="InterPro" id="IPR036625">
    <property type="entry name" value="E3-bd_dom_sf"/>
</dbReference>
<dbReference type="Pfam" id="PF23359">
    <property type="entry name" value="Lsr2_DNA-bd"/>
    <property type="match status" value="1"/>
</dbReference>
<accession>A0A543GB47</accession>
<evidence type="ECO:0000256" key="1">
    <source>
        <dbReference type="ARBA" id="ARBA00023125"/>
    </source>
</evidence>
<keyword evidence="1" id="KW-0238">DNA-binding</keyword>
<proteinExistence type="predicted"/>
<dbReference type="EMBL" id="VFPH01000001">
    <property type="protein sequence ID" value="TQM43306.1"/>
    <property type="molecule type" value="Genomic_DNA"/>
</dbReference>
<dbReference type="Gene3D" id="3.30.60.230">
    <property type="entry name" value="Lsr2, dimerization domain"/>
    <property type="match status" value="1"/>
</dbReference>
<evidence type="ECO:0000259" key="4">
    <source>
        <dbReference type="Pfam" id="PF23359"/>
    </source>
</evidence>
<evidence type="ECO:0000313" key="6">
    <source>
        <dbReference type="Proteomes" id="UP000319818"/>
    </source>
</evidence>
<dbReference type="InterPro" id="IPR055370">
    <property type="entry name" value="Lsr2_DNA-bd"/>
</dbReference>
<name>A0A543GB47_9PSEU</name>
<feature type="region of interest" description="Disordered" evidence="2">
    <location>
        <begin position="61"/>
        <end position="83"/>
    </location>
</feature>
<dbReference type="Gene3D" id="4.10.320.10">
    <property type="entry name" value="E3-binding domain"/>
    <property type="match status" value="1"/>
</dbReference>
<protein>
    <submittedName>
        <fullName evidence="5">Lsr2 protein</fullName>
    </submittedName>
</protein>
<organism evidence="5 6">
    <name type="scientific">Pseudonocardia cypriaca</name>
    <dbReference type="NCBI Taxonomy" id="882449"/>
    <lineage>
        <taxon>Bacteria</taxon>
        <taxon>Bacillati</taxon>
        <taxon>Actinomycetota</taxon>
        <taxon>Actinomycetes</taxon>
        <taxon>Pseudonocardiales</taxon>
        <taxon>Pseudonocardiaceae</taxon>
        <taxon>Pseudonocardia</taxon>
    </lineage>
</organism>
<evidence type="ECO:0000256" key="2">
    <source>
        <dbReference type="SAM" id="MobiDB-lite"/>
    </source>
</evidence>
<dbReference type="GO" id="GO:0016746">
    <property type="term" value="F:acyltransferase activity"/>
    <property type="evidence" value="ECO:0007669"/>
    <property type="project" value="InterPro"/>
</dbReference>
<feature type="domain" description="Lsr2 DNA-binding" evidence="4">
    <location>
        <begin position="79"/>
        <end position="115"/>
    </location>
</feature>
<feature type="compositionally biased region" description="Low complexity" evidence="2">
    <location>
        <begin position="67"/>
        <end position="76"/>
    </location>
</feature>
<comment type="caution">
    <text evidence="5">The sequence shown here is derived from an EMBL/GenBank/DDBJ whole genome shotgun (WGS) entry which is preliminary data.</text>
</comment>
<gene>
    <name evidence="5" type="ORF">FB388_0650</name>
</gene>
<dbReference type="InterPro" id="IPR042261">
    <property type="entry name" value="Lsr2-like_dimerization"/>
</dbReference>
<dbReference type="Pfam" id="PF11774">
    <property type="entry name" value="Lsr2"/>
    <property type="match status" value="1"/>
</dbReference>
<dbReference type="InterPro" id="IPR024412">
    <property type="entry name" value="Lsr2_dim_dom"/>
</dbReference>
<sequence length="116" mass="12362">MEETVATQTTVTLVDDLDGSTADEQVEFTVDGKSYAIDLSDANSKKLRGVLAPYISAARRAGGRRSGGAAATPAARPKTDREQNQAIREWAQKNGLKVSERGRISASVLDAFKAAH</sequence>
<dbReference type="GO" id="GO:0003677">
    <property type="term" value="F:DNA binding"/>
    <property type="evidence" value="ECO:0007669"/>
    <property type="project" value="UniProtKB-KW"/>
</dbReference>
<evidence type="ECO:0000313" key="5">
    <source>
        <dbReference type="EMBL" id="TQM43306.1"/>
    </source>
</evidence>
<keyword evidence="6" id="KW-1185">Reference proteome</keyword>